<dbReference type="GO" id="GO:0004222">
    <property type="term" value="F:metalloendopeptidase activity"/>
    <property type="evidence" value="ECO:0007669"/>
    <property type="project" value="TreeGrafter"/>
</dbReference>
<dbReference type="GO" id="GO:0046872">
    <property type="term" value="F:metal ion binding"/>
    <property type="evidence" value="ECO:0007669"/>
    <property type="project" value="UniProtKB-KW"/>
</dbReference>
<evidence type="ECO:0000256" key="3">
    <source>
        <dbReference type="ARBA" id="ARBA00022723"/>
    </source>
</evidence>
<keyword evidence="6" id="KW-0482">Metalloprotease</keyword>
<keyword evidence="2" id="KW-0645">Protease</keyword>
<evidence type="ECO:0000256" key="6">
    <source>
        <dbReference type="ARBA" id="ARBA00023049"/>
    </source>
</evidence>
<keyword evidence="3" id="KW-0479">Metal-binding</keyword>
<feature type="domain" description="Peptidase M16 N-terminal" evidence="7">
    <location>
        <begin position="93"/>
        <end position="177"/>
    </location>
</feature>
<dbReference type="PANTHER" id="PTHR43690">
    <property type="entry name" value="NARDILYSIN"/>
    <property type="match status" value="1"/>
</dbReference>
<reference evidence="8" key="1">
    <citation type="submission" date="2023-03" db="EMBL/GenBank/DDBJ databases">
        <title>Chromosome-scale reference genome and RAD-based genetic map of yellow starthistle (Centaurea solstitialis) reveal putative structural variation and QTLs associated with invader traits.</title>
        <authorList>
            <person name="Reatini B."/>
            <person name="Cang F.A."/>
            <person name="Jiang Q."/>
            <person name="Mckibben M.T.W."/>
            <person name="Barker M.S."/>
            <person name="Rieseberg L.H."/>
            <person name="Dlugosch K.M."/>
        </authorList>
    </citation>
    <scope>NUCLEOTIDE SEQUENCE</scope>
    <source>
        <strain evidence="8">CAN-66</strain>
        <tissue evidence="8">Leaf</tissue>
    </source>
</reference>
<evidence type="ECO:0000256" key="2">
    <source>
        <dbReference type="ARBA" id="ARBA00022670"/>
    </source>
</evidence>
<dbReference type="SUPFAM" id="SSF63411">
    <property type="entry name" value="LuxS/MPP-like metallohydrolase"/>
    <property type="match status" value="1"/>
</dbReference>
<dbReference type="PANTHER" id="PTHR43690:SF18">
    <property type="entry name" value="INSULIN-DEGRADING ENZYME-RELATED"/>
    <property type="match status" value="1"/>
</dbReference>
<evidence type="ECO:0000256" key="4">
    <source>
        <dbReference type="ARBA" id="ARBA00022801"/>
    </source>
</evidence>
<dbReference type="Proteomes" id="UP001172457">
    <property type="component" value="Chromosome 1"/>
</dbReference>
<dbReference type="Gene3D" id="3.30.830.10">
    <property type="entry name" value="Metalloenzyme, LuxS/M16 peptidase-like"/>
    <property type="match status" value="2"/>
</dbReference>
<proteinExistence type="inferred from homology"/>
<dbReference type="InterPro" id="IPR050626">
    <property type="entry name" value="Peptidase_M16"/>
</dbReference>
<dbReference type="InterPro" id="IPR011249">
    <property type="entry name" value="Metalloenz_LuxS/M16"/>
</dbReference>
<keyword evidence="5" id="KW-0862">Zinc</keyword>
<accession>A0AA38TYR0</accession>
<protein>
    <recommendedName>
        <fullName evidence="7">Peptidase M16 N-terminal domain-containing protein</fullName>
    </recommendedName>
</protein>
<comment type="caution">
    <text evidence="8">The sequence shown here is derived from an EMBL/GenBank/DDBJ whole genome shotgun (WGS) entry which is preliminary data.</text>
</comment>
<evidence type="ECO:0000313" key="8">
    <source>
        <dbReference type="EMBL" id="KAJ9565593.1"/>
    </source>
</evidence>
<dbReference type="AlphaFoldDB" id="A0AA38TYR0"/>
<organism evidence="8 9">
    <name type="scientific">Centaurea solstitialis</name>
    <name type="common">yellow star-thistle</name>
    <dbReference type="NCBI Taxonomy" id="347529"/>
    <lineage>
        <taxon>Eukaryota</taxon>
        <taxon>Viridiplantae</taxon>
        <taxon>Streptophyta</taxon>
        <taxon>Embryophyta</taxon>
        <taxon>Tracheophyta</taxon>
        <taxon>Spermatophyta</taxon>
        <taxon>Magnoliopsida</taxon>
        <taxon>eudicotyledons</taxon>
        <taxon>Gunneridae</taxon>
        <taxon>Pentapetalae</taxon>
        <taxon>asterids</taxon>
        <taxon>campanulids</taxon>
        <taxon>Asterales</taxon>
        <taxon>Asteraceae</taxon>
        <taxon>Carduoideae</taxon>
        <taxon>Cardueae</taxon>
        <taxon>Centaureinae</taxon>
        <taxon>Centaurea</taxon>
    </lineage>
</organism>
<dbReference type="InterPro" id="IPR011765">
    <property type="entry name" value="Pept_M16_N"/>
</dbReference>
<evidence type="ECO:0000313" key="9">
    <source>
        <dbReference type="Proteomes" id="UP001172457"/>
    </source>
</evidence>
<dbReference type="GO" id="GO:0043171">
    <property type="term" value="P:peptide catabolic process"/>
    <property type="evidence" value="ECO:0007669"/>
    <property type="project" value="TreeGrafter"/>
</dbReference>
<evidence type="ECO:0000256" key="5">
    <source>
        <dbReference type="ARBA" id="ARBA00022833"/>
    </source>
</evidence>
<keyword evidence="4" id="KW-0378">Hydrolase</keyword>
<dbReference type="GO" id="GO:0005739">
    <property type="term" value="C:mitochondrion"/>
    <property type="evidence" value="ECO:0007669"/>
    <property type="project" value="TreeGrafter"/>
</dbReference>
<keyword evidence="9" id="KW-1185">Reference proteome</keyword>
<gene>
    <name evidence="8" type="ORF">OSB04_001559</name>
</gene>
<sequence length="232" mass="26397">MRWIISFCFDQCSASMNVGVGSFSDPEGLEGLAHFLGAHIVLPVLLIVPCPNTDSGLAFVIRELLELHHLKSFIAFSTNAFIAHHISFIIIIAEHMLFYASEKYPLEDSYSTYISEHGGCTNAYTSSEHTNYYFDVNADCFEEALDRFAQFFIKPLMSSDATAREIKAVDSGLHQFNELIQLLYIFFDDVSVTHYFHSFIQRIKRIYSMMDGEYSSCKNILVQKVIHTTNSI</sequence>
<dbReference type="Pfam" id="PF00675">
    <property type="entry name" value="Peptidase_M16"/>
    <property type="match status" value="1"/>
</dbReference>
<dbReference type="GO" id="GO:0051603">
    <property type="term" value="P:proteolysis involved in protein catabolic process"/>
    <property type="evidence" value="ECO:0007669"/>
    <property type="project" value="TreeGrafter"/>
</dbReference>
<evidence type="ECO:0000256" key="1">
    <source>
        <dbReference type="ARBA" id="ARBA00007261"/>
    </source>
</evidence>
<name>A0AA38TYR0_9ASTR</name>
<evidence type="ECO:0000259" key="7">
    <source>
        <dbReference type="Pfam" id="PF00675"/>
    </source>
</evidence>
<dbReference type="GO" id="GO:0005829">
    <property type="term" value="C:cytosol"/>
    <property type="evidence" value="ECO:0007669"/>
    <property type="project" value="TreeGrafter"/>
</dbReference>
<dbReference type="EMBL" id="JARYMX010000001">
    <property type="protein sequence ID" value="KAJ9565593.1"/>
    <property type="molecule type" value="Genomic_DNA"/>
</dbReference>
<comment type="similarity">
    <text evidence="1">Belongs to the peptidase M16 family.</text>
</comment>